<keyword evidence="8" id="KW-1185">Reference proteome</keyword>
<keyword evidence="2 6" id="KW-0812">Transmembrane</keyword>
<dbReference type="KEGG" id="cng:CNAG_04218"/>
<evidence type="ECO:0000256" key="3">
    <source>
        <dbReference type="ARBA" id="ARBA00022824"/>
    </source>
</evidence>
<protein>
    <recommendedName>
        <fullName evidence="9">Endoplasmic reticulum-based factor for assembly of V-ATPase</fullName>
    </recommendedName>
</protein>
<dbReference type="Proteomes" id="UP000010091">
    <property type="component" value="Chromosome 9"/>
</dbReference>
<dbReference type="AlphaFoldDB" id="J9VZ07"/>
<evidence type="ECO:0000313" key="7">
    <source>
        <dbReference type="EMBL" id="AFR96950.1"/>
    </source>
</evidence>
<dbReference type="OrthoDB" id="3193718at2759"/>
<feature type="transmembrane region" description="Helical" evidence="6">
    <location>
        <begin position="198"/>
        <end position="220"/>
    </location>
</feature>
<gene>
    <name evidence="7" type="ORF">CNAG_04218</name>
</gene>
<dbReference type="RefSeq" id="XP_012051671.1">
    <property type="nucleotide sequence ID" value="XM_012196281.1"/>
</dbReference>
<evidence type="ECO:0000256" key="5">
    <source>
        <dbReference type="ARBA" id="ARBA00023136"/>
    </source>
</evidence>
<dbReference type="Pfam" id="PF11712">
    <property type="entry name" value="Vma12"/>
    <property type="match status" value="1"/>
</dbReference>
<evidence type="ECO:0000256" key="4">
    <source>
        <dbReference type="ARBA" id="ARBA00022989"/>
    </source>
</evidence>
<dbReference type="VEuPathDB" id="FungiDB:CNAG_04218"/>
<dbReference type="InterPro" id="IPR021013">
    <property type="entry name" value="ATPase_Vma12"/>
</dbReference>
<comment type="subcellular location">
    <subcellularLocation>
        <location evidence="1">Endoplasmic reticulum membrane</location>
        <topology evidence="1">Multi-pass membrane protein</topology>
    </subcellularLocation>
</comment>
<keyword evidence="3" id="KW-0256">Endoplasmic reticulum</keyword>
<dbReference type="PANTHER" id="PTHR31394">
    <property type="entry name" value="TRANSMEMBRANE PROTEIN 199"/>
    <property type="match status" value="1"/>
</dbReference>
<evidence type="ECO:0008006" key="9">
    <source>
        <dbReference type="Google" id="ProtNLM"/>
    </source>
</evidence>
<evidence type="ECO:0000313" key="8">
    <source>
        <dbReference type="Proteomes" id="UP000010091"/>
    </source>
</evidence>
<reference evidence="7 8" key="1">
    <citation type="journal article" date="2014" name="PLoS Genet.">
        <title>Analysis of the genome and transcriptome of Cryptococcus neoformans var. grubii reveals complex RNA expression and microevolution leading to virulence attenuation.</title>
        <authorList>
            <person name="Janbon G."/>
            <person name="Ormerod K.L."/>
            <person name="Paulet D."/>
            <person name="Byrnes E.J.III."/>
            <person name="Yadav V."/>
            <person name="Chatterjee G."/>
            <person name="Mullapudi N."/>
            <person name="Hon C.C."/>
            <person name="Billmyre R.B."/>
            <person name="Brunel F."/>
            <person name="Bahn Y.S."/>
            <person name="Chen W."/>
            <person name="Chen Y."/>
            <person name="Chow E.W."/>
            <person name="Coppee J.Y."/>
            <person name="Floyd-Averette A."/>
            <person name="Gaillardin C."/>
            <person name="Gerik K.J."/>
            <person name="Goldberg J."/>
            <person name="Gonzalez-Hilarion S."/>
            <person name="Gujja S."/>
            <person name="Hamlin J.L."/>
            <person name="Hsueh Y.P."/>
            <person name="Ianiri G."/>
            <person name="Jones S."/>
            <person name="Kodira C.D."/>
            <person name="Kozubowski L."/>
            <person name="Lam W."/>
            <person name="Marra M."/>
            <person name="Mesner L.D."/>
            <person name="Mieczkowski P.A."/>
            <person name="Moyrand F."/>
            <person name="Nielsen K."/>
            <person name="Proux C."/>
            <person name="Rossignol T."/>
            <person name="Schein J.E."/>
            <person name="Sun S."/>
            <person name="Wollschlaeger C."/>
            <person name="Wood I.A."/>
            <person name="Zeng Q."/>
            <person name="Neuveglise C."/>
            <person name="Newlon C.S."/>
            <person name="Perfect J.R."/>
            <person name="Lodge J.K."/>
            <person name="Idnurm A."/>
            <person name="Stajich J.E."/>
            <person name="Kronstad J.W."/>
            <person name="Sanyal K."/>
            <person name="Heitman J."/>
            <person name="Fraser J.A."/>
            <person name="Cuomo C.A."/>
            <person name="Dietrich F.S."/>
        </authorList>
    </citation>
    <scope>NUCLEOTIDE SEQUENCE [LARGE SCALE GENOMIC DNA]</scope>
    <source>
        <strain evidence="8">H99 / ATCC 208821 / CBS 10515 / FGSC 9487</strain>
    </source>
</reference>
<dbReference type="GO" id="GO:0005789">
    <property type="term" value="C:endoplasmic reticulum membrane"/>
    <property type="evidence" value="ECO:0007669"/>
    <property type="project" value="UniProtKB-SubCell"/>
</dbReference>
<evidence type="ECO:0000256" key="6">
    <source>
        <dbReference type="SAM" id="Phobius"/>
    </source>
</evidence>
<dbReference type="GeneID" id="23887656"/>
<dbReference type="PANTHER" id="PTHR31394:SF1">
    <property type="entry name" value="TRANSMEMBRANE PROTEIN 199"/>
    <property type="match status" value="1"/>
</dbReference>
<dbReference type="HOGENOM" id="CLU_956513_0_0_1"/>
<feature type="transmembrane region" description="Helical" evidence="6">
    <location>
        <begin position="169"/>
        <end position="192"/>
    </location>
</feature>
<evidence type="ECO:0000256" key="1">
    <source>
        <dbReference type="ARBA" id="ARBA00004477"/>
    </source>
</evidence>
<name>J9VZ07_CRYN9</name>
<keyword evidence="4 6" id="KW-1133">Transmembrane helix</keyword>
<organism evidence="7 8">
    <name type="scientific">Cryptococcus neoformans (strain H99 / ATCC 208821 / CBS 10515 / FGSC 9487)</name>
    <name type="common">Cryptococcus neoformans var. grubii serotype A</name>
    <dbReference type="NCBI Taxonomy" id="235443"/>
    <lineage>
        <taxon>Eukaryota</taxon>
        <taxon>Fungi</taxon>
        <taxon>Dikarya</taxon>
        <taxon>Basidiomycota</taxon>
        <taxon>Agaricomycotina</taxon>
        <taxon>Tremellomycetes</taxon>
        <taxon>Tremellales</taxon>
        <taxon>Cryptococcaceae</taxon>
        <taxon>Cryptococcus</taxon>
        <taxon>Cryptococcus neoformans species complex</taxon>
    </lineage>
</organism>
<dbReference type="EMBL" id="CP003828">
    <property type="protein sequence ID" value="AFR96950.1"/>
    <property type="molecule type" value="Genomic_DNA"/>
</dbReference>
<keyword evidence="5 6" id="KW-0472">Membrane</keyword>
<proteinExistence type="predicted"/>
<accession>J9VZ07</accession>
<dbReference type="GO" id="GO:0070072">
    <property type="term" value="P:vacuolar proton-transporting V-type ATPase complex assembly"/>
    <property type="evidence" value="ECO:0007669"/>
    <property type="project" value="InterPro"/>
</dbReference>
<evidence type="ECO:0000256" key="2">
    <source>
        <dbReference type="ARBA" id="ARBA00022692"/>
    </source>
</evidence>
<sequence length="291" mass="32117">MATLLTLPSHLIESINHLLREDLELPDDLREPLLEAIKQPQADIIAPLDIRDGLYTQNDGNIDGKQEDSTAVPRPPTIDYDLVERLSRWATSDKGKMSLEKNNLDTSRYTDISLLSGTEIYVDPKELARLRAAENPEKPNPYLPSYLSPAPPSFGSEYRNLTRTLSTTFNVIFSILGSAGAVYMAAVSGAGYSREKGVLLGILAGLIVGIADGVLVVLFMSKVEKDRRERHERGRKLMKGSGKALDQIEDQARIEQGVQVKLLAKEGIESTAVSAKQIQLRRRALKPSNPE</sequence>